<dbReference type="Proteomes" id="UP000324222">
    <property type="component" value="Unassembled WGS sequence"/>
</dbReference>
<evidence type="ECO:0000256" key="5">
    <source>
        <dbReference type="ARBA" id="ARBA00023128"/>
    </source>
</evidence>
<evidence type="ECO:0000256" key="8">
    <source>
        <dbReference type="SAM" id="MobiDB-lite"/>
    </source>
</evidence>
<evidence type="ECO:0000256" key="7">
    <source>
        <dbReference type="ARBA" id="ARBA00035140"/>
    </source>
</evidence>
<dbReference type="InterPro" id="IPR008092">
    <property type="entry name" value="Ribosomal_mS29_met"/>
</dbReference>
<proteinExistence type="inferred from homology"/>
<dbReference type="GO" id="GO:0003735">
    <property type="term" value="F:structural constituent of ribosome"/>
    <property type="evidence" value="ECO:0007669"/>
    <property type="project" value="TreeGrafter"/>
</dbReference>
<dbReference type="PANTHER" id="PTHR12810">
    <property type="entry name" value="MITOCHONDRIAL 28S RIBOSOMAL PROTEIN S29"/>
    <property type="match status" value="1"/>
</dbReference>
<comment type="caution">
    <text evidence="9">The sequence shown here is derived from an EMBL/GenBank/DDBJ whole genome shotgun (WGS) entry which is preliminary data.</text>
</comment>
<keyword evidence="10" id="KW-1185">Reference proteome</keyword>
<dbReference type="PANTHER" id="PTHR12810:SF0">
    <property type="entry name" value="SMALL RIBOSOMAL SUBUNIT PROTEIN MS29"/>
    <property type="match status" value="1"/>
</dbReference>
<dbReference type="AlphaFoldDB" id="A0A5B7E4B0"/>
<comment type="similarity">
    <text evidence="2">Belongs to the mitochondrion-specific ribosomal protein mS29 family.</text>
</comment>
<evidence type="ECO:0000256" key="3">
    <source>
        <dbReference type="ARBA" id="ARBA00022946"/>
    </source>
</evidence>
<keyword evidence="3" id="KW-0809">Transit peptide</keyword>
<dbReference type="OrthoDB" id="274828at2759"/>
<evidence type="ECO:0000256" key="2">
    <source>
        <dbReference type="ARBA" id="ARBA00009863"/>
    </source>
</evidence>
<dbReference type="EMBL" id="VSRR010001770">
    <property type="protein sequence ID" value="MPC27574.1"/>
    <property type="molecule type" value="Genomic_DNA"/>
</dbReference>
<protein>
    <recommendedName>
        <fullName evidence="7">Small ribosomal subunit protein mS29</fullName>
    </recommendedName>
</protein>
<organism evidence="9 10">
    <name type="scientific">Portunus trituberculatus</name>
    <name type="common">Swimming crab</name>
    <name type="synonym">Neptunus trituberculatus</name>
    <dbReference type="NCBI Taxonomy" id="210409"/>
    <lineage>
        <taxon>Eukaryota</taxon>
        <taxon>Metazoa</taxon>
        <taxon>Ecdysozoa</taxon>
        <taxon>Arthropoda</taxon>
        <taxon>Crustacea</taxon>
        <taxon>Multicrustacea</taxon>
        <taxon>Malacostraca</taxon>
        <taxon>Eumalacostraca</taxon>
        <taxon>Eucarida</taxon>
        <taxon>Decapoda</taxon>
        <taxon>Pleocyemata</taxon>
        <taxon>Brachyura</taxon>
        <taxon>Eubrachyura</taxon>
        <taxon>Portunoidea</taxon>
        <taxon>Portunidae</taxon>
        <taxon>Portuninae</taxon>
        <taxon>Portunus</taxon>
    </lineage>
</organism>
<evidence type="ECO:0000256" key="6">
    <source>
        <dbReference type="ARBA" id="ARBA00023274"/>
    </source>
</evidence>
<evidence type="ECO:0000256" key="4">
    <source>
        <dbReference type="ARBA" id="ARBA00022980"/>
    </source>
</evidence>
<dbReference type="InterPro" id="IPR019368">
    <property type="entry name" value="Ribosomal_mS29"/>
</dbReference>
<keyword evidence="5" id="KW-0496">Mitochondrion</keyword>
<keyword evidence="4 9" id="KW-0689">Ribosomal protein</keyword>
<feature type="region of interest" description="Disordered" evidence="8">
    <location>
        <begin position="1"/>
        <end position="35"/>
    </location>
</feature>
<reference evidence="9 10" key="1">
    <citation type="submission" date="2019-05" db="EMBL/GenBank/DDBJ databases">
        <title>Another draft genome of Portunus trituberculatus and its Hox gene families provides insights of decapod evolution.</title>
        <authorList>
            <person name="Jeong J.-H."/>
            <person name="Song I."/>
            <person name="Kim S."/>
            <person name="Choi T."/>
            <person name="Kim D."/>
            <person name="Ryu S."/>
            <person name="Kim W."/>
        </authorList>
    </citation>
    <scope>NUCLEOTIDE SEQUENCE [LARGE SCALE GENOMIC DNA]</scope>
    <source>
        <tissue evidence="9">Muscle</tissue>
    </source>
</reference>
<dbReference type="GO" id="GO:0005763">
    <property type="term" value="C:mitochondrial small ribosomal subunit"/>
    <property type="evidence" value="ECO:0007669"/>
    <property type="project" value="TreeGrafter"/>
</dbReference>
<evidence type="ECO:0000313" key="10">
    <source>
        <dbReference type="Proteomes" id="UP000324222"/>
    </source>
</evidence>
<comment type="subcellular location">
    <subcellularLocation>
        <location evidence="1">Mitochondrion</location>
    </subcellularLocation>
</comment>
<keyword evidence="6" id="KW-0687">Ribonucleoprotein</keyword>
<dbReference type="GO" id="GO:0006915">
    <property type="term" value="P:apoptotic process"/>
    <property type="evidence" value="ECO:0007669"/>
    <property type="project" value="InterPro"/>
</dbReference>
<sequence>MLAQRLFPPSRVLPPPRAQAATPRYHPYPPRDNLRTFTSRPQVQHTAEQHGLWYTLRPSVVQQLFQYGIPKQYMTQCRTFAETCLMVRQPALTLMDYIRRSDLSLPPNKFLLYGRNGCGKTLSLIHTTHFLADAGWLLIHLPWAPRWRRNFKEVTPSSTIEGQYNHPLDAVMWLQHFKTQNADLLKSLQLVTQERYTWSRREITEPDAPLGELVDVGISRARYSTDCVLALTSELKRHATEGRCKVAVVVDGINTFYSPKNGVVVGSVDTLANEGQRRESHLPRYLLRKQGWEALDPFVPIPVEDYNDLEMRSAIDYYLDRHWLQNPQAGSDIGRRELAALSAHNPYLLMHVCRPL</sequence>
<accession>A0A5B7E4B0</accession>
<evidence type="ECO:0000256" key="1">
    <source>
        <dbReference type="ARBA" id="ARBA00004173"/>
    </source>
</evidence>
<dbReference type="Pfam" id="PF10236">
    <property type="entry name" value="DAP3"/>
    <property type="match status" value="2"/>
</dbReference>
<evidence type="ECO:0000313" key="9">
    <source>
        <dbReference type="EMBL" id="MPC27574.1"/>
    </source>
</evidence>
<dbReference type="InterPro" id="IPR027417">
    <property type="entry name" value="P-loop_NTPase"/>
</dbReference>
<dbReference type="SUPFAM" id="SSF52540">
    <property type="entry name" value="P-loop containing nucleoside triphosphate hydrolases"/>
    <property type="match status" value="1"/>
</dbReference>
<name>A0A5B7E4B0_PORTR</name>
<gene>
    <name evidence="9" type="primary">DAP3</name>
    <name evidence="9" type="ORF">E2C01_020749</name>
</gene>
<dbReference type="PRINTS" id="PR01716">
    <property type="entry name" value="DEATHASSOCP3"/>
</dbReference>